<keyword evidence="1" id="KW-0732">Signal</keyword>
<evidence type="ECO:0008006" key="4">
    <source>
        <dbReference type="Google" id="ProtNLM"/>
    </source>
</evidence>
<dbReference type="Proteomes" id="UP001501153">
    <property type="component" value="Unassembled WGS sequence"/>
</dbReference>
<dbReference type="EMBL" id="BAABGZ010000012">
    <property type="protein sequence ID" value="GAA4350450.1"/>
    <property type="molecule type" value="Genomic_DNA"/>
</dbReference>
<feature type="signal peptide" evidence="1">
    <location>
        <begin position="1"/>
        <end position="20"/>
    </location>
</feature>
<protein>
    <recommendedName>
        <fullName evidence="4">PEGA domain-containing protein</fullName>
    </recommendedName>
</protein>
<dbReference type="PROSITE" id="PS51257">
    <property type="entry name" value="PROKAR_LIPOPROTEIN"/>
    <property type="match status" value="1"/>
</dbReference>
<comment type="caution">
    <text evidence="2">The sequence shown here is derived from an EMBL/GenBank/DDBJ whole genome shotgun (WGS) entry which is preliminary data.</text>
</comment>
<name>A0ABP8I3C9_9BACT</name>
<accession>A0ABP8I3C9</accession>
<proteinExistence type="predicted"/>
<evidence type="ECO:0000313" key="2">
    <source>
        <dbReference type="EMBL" id="GAA4350450.1"/>
    </source>
</evidence>
<keyword evidence="3" id="KW-1185">Reference proteome</keyword>
<organism evidence="2 3">
    <name type="scientific">Hymenobacter saemangeumensis</name>
    <dbReference type="NCBI Taxonomy" id="1084522"/>
    <lineage>
        <taxon>Bacteria</taxon>
        <taxon>Pseudomonadati</taxon>
        <taxon>Bacteroidota</taxon>
        <taxon>Cytophagia</taxon>
        <taxon>Cytophagales</taxon>
        <taxon>Hymenobacteraceae</taxon>
        <taxon>Hymenobacter</taxon>
    </lineage>
</organism>
<dbReference type="RefSeq" id="WP_345234087.1">
    <property type="nucleotide sequence ID" value="NZ_BAABGZ010000012.1"/>
</dbReference>
<evidence type="ECO:0000256" key="1">
    <source>
        <dbReference type="SAM" id="SignalP"/>
    </source>
</evidence>
<evidence type="ECO:0000313" key="3">
    <source>
        <dbReference type="Proteomes" id="UP001501153"/>
    </source>
</evidence>
<sequence length="168" mass="17981">MKRIYLVGLALAGSLLSGCASIVSNTRWPVTISSTPAGATVTVLGRDGLEVFSGPTPAAVLLKSGAGYFQKAKYTLKFTMPGYEPKTMNLEADINGWYFGNLFIGGPLGLLIVDPLTGAMFRIDQREVQASLTQAQGLHLPYTDVNGLQIVSITDIPSTERHLLIPIN</sequence>
<feature type="chain" id="PRO_5045549265" description="PEGA domain-containing protein" evidence="1">
    <location>
        <begin position="21"/>
        <end position="168"/>
    </location>
</feature>
<reference evidence="3" key="1">
    <citation type="journal article" date="2019" name="Int. J. Syst. Evol. Microbiol.">
        <title>The Global Catalogue of Microorganisms (GCM) 10K type strain sequencing project: providing services to taxonomists for standard genome sequencing and annotation.</title>
        <authorList>
            <consortium name="The Broad Institute Genomics Platform"/>
            <consortium name="The Broad Institute Genome Sequencing Center for Infectious Disease"/>
            <person name="Wu L."/>
            <person name="Ma J."/>
        </authorList>
    </citation>
    <scope>NUCLEOTIDE SEQUENCE [LARGE SCALE GENOMIC DNA]</scope>
    <source>
        <strain evidence="3">JCM 17923</strain>
    </source>
</reference>
<gene>
    <name evidence="2" type="ORF">GCM10023185_08170</name>
</gene>